<dbReference type="EMBL" id="JAUQTB010000004">
    <property type="protein sequence ID" value="MDO7906790.1"/>
    <property type="molecule type" value="Genomic_DNA"/>
</dbReference>
<feature type="transmembrane region" description="Helical" evidence="5">
    <location>
        <begin position="350"/>
        <end position="371"/>
    </location>
</feature>
<feature type="transmembrane region" description="Helical" evidence="5">
    <location>
        <begin position="194"/>
        <end position="214"/>
    </location>
</feature>
<accession>A0ABT9CD31</accession>
<feature type="transmembrane region" description="Helical" evidence="5">
    <location>
        <begin position="12"/>
        <end position="35"/>
    </location>
</feature>
<evidence type="ECO:0000256" key="3">
    <source>
        <dbReference type="ARBA" id="ARBA00022989"/>
    </source>
</evidence>
<comment type="subcellular location">
    <subcellularLocation>
        <location evidence="1">Membrane</location>
        <topology evidence="1">Multi-pass membrane protein</topology>
    </subcellularLocation>
</comment>
<feature type="transmembrane region" description="Helical" evidence="5">
    <location>
        <begin position="320"/>
        <end position="338"/>
    </location>
</feature>
<evidence type="ECO:0000256" key="1">
    <source>
        <dbReference type="ARBA" id="ARBA00004141"/>
    </source>
</evidence>
<dbReference type="PANTHER" id="PTHR43077">
    <property type="entry name" value="TRANSPORT PERMEASE YVFS-RELATED"/>
    <property type="match status" value="1"/>
</dbReference>
<feature type="transmembrane region" description="Helical" evidence="5">
    <location>
        <begin position="276"/>
        <end position="299"/>
    </location>
</feature>
<evidence type="ECO:0000313" key="8">
    <source>
        <dbReference type="Proteomes" id="UP001240171"/>
    </source>
</evidence>
<dbReference type="InterPro" id="IPR051328">
    <property type="entry name" value="T7SS_ABC-Transporter"/>
</dbReference>
<organism evidence="7 8">
    <name type="scientific">Paenibacillus lacisoli</name>
    <dbReference type="NCBI Taxonomy" id="3064525"/>
    <lineage>
        <taxon>Bacteria</taxon>
        <taxon>Bacillati</taxon>
        <taxon>Bacillota</taxon>
        <taxon>Bacilli</taxon>
        <taxon>Bacillales</taxon>
        <taxon>Paenibacillaceae</taxon>
        <taxon>Paenibacillus</taxon>
    </lineage>
</organism>
<evidence type="ECO:0000313" key="7">
    <source>
        <dbReference type="EMBL" id="MDO7906790.1"/>
    </source>
</evidence>
<dbReference type="Pfam" id="PF12051">
    <property type="entry name" value="DUF3533"/>
    <property type="match status" value="1"/>
</dbReference>
<evidence type="ECO:0000256" key="5">
    <source>
        <dbReference type="SAM" id="Phobius"/>
    </source>
</evidence>
<gene>
    <name evidence="7" type="ORF">Q5741_10175</name>
</gene>
<evidence type="ECO:0000256" key="2">
    <source>
        <dbReference type="ARBA" id="ARBA00022692"/>
    </source>
</evidence>
<proteinExistence type="predicted"/>
<evidence type="ECO:0000259" key="6">
    <source>
        <dbReference type="Pfam" id="PF12051"/>
    </source>
</evidence>
<name>A0ABT9CD31_9BACL</name>
<evidence type="ECO:0000256" key="4">
    <source>
        <dbReference type="ARBA" id="ARBA00023136"/>
    </source>
</evidence>
<keyword evidence="2 5" id="KW-0812">Transmembrane</keyword>
<dbReference type="Gene3D" id="3.40.1710.10">
    <property type="entry name" value="abc type-2 transporter like domain"/>
    <property type="match status" value="1"/>
</dbReference>
<dbReference type="InterPro" id="IPR022703">
    <property type="entry name" value="DUF3533"/>
</dbReference>
<keyword evidence="3 5" id="KW-1133">Transmembrane helix</keyword>
<comment type="caution">
    <text evidence="7">The sequence shown here is derived from an EMBL/GenBank/DDBJ whole genome shotgun (WGS) entry which is preliminary data.</text>
</comment>
<feature type="domain" description="DUF3533" evidence="6">
    <location>
        <begin position="17"/>
        <end position="344"/>
    </location>
</feature>
<keyword evidence="4 5" id="KW-0472">Membrane</keyword>
<protein>
    <submittedName>
        <fullName evidence="7">DUF3533 domain-containing protein</fullName>
    </submittedName>
</protein>
<feature type="transmembrane region" description="Helical" evidence="5">
    <location>
        <begin position="235"/>
        <end position="256"/>
    </location>
</feature>
<keyword evidence="8" id="KW-1185">Reference proteome</keyword>
<dbReference type="PANTHER" id="PTHR43077:SF5">
    <property type="entry name" value="PHAGE INFECTION PROTEIN"/>
    <property type="match status" value="1"/>
</dbReference>
<dbReference type="RefSeq" id="WP_305023985.1">
    <property type="nucleotide sequence ID" value="NZ_JAUQTB010000004.1"/>
</dbReference>
<reference evidence="7 8" key="1">
    <citation type="submission" date="2023-07" db="EMBL/GenBank/DDBJ databases">
        <title>Paenibacillus sp. JX-17 nov. isolated from soil.</title>
        <authorList>
            <person name="Wan Y."/>
            <person name="Liu B."/>
        </authorList>
    </citation>
    <scope>NUCLEOTIDE SEQUENCE [LARGE SCALE GENOMIC DNA]</scope>
    <source>
        <strain evidence="7 8">JX-17</strain>
    </source>
</reference>
<sequence length="388" mass="41462">MFKAFKLFFKKPTTIIGIITALMFQIVFSVVWMTAYSGVSERSDQLKIAIVNEDQGAGKTIVDTLASSLPFEIVTGLTASQAQSQLNHRDLQMVMDIPADFSQRLTSASAGEKAEIQYTINEANPMTVKSIMQGVEQKVSAMISQQTAVQGTTSVLAQAGMDTAAAGQLSTAIHNKVESKLTSIHTVNGMNNQMLPMMMLLASFVGSMIMGLNIQQSSGMIGAQAGKWSKFGARVLINVGTALFVSLVGTTLVVSFGGQMEQGFLPLWMYESLMMLTFMFFTQMFLIVFGMAGMFFNIIMMSLQLVSSGAMMPREMLSSFYHDLSAVLPATYAVNGIMSIQLGGPDAGKAALALVAILIVCAGVSVLVTALRRHPVPVVVAAPAGEAA</sequence>
<dbReference type="Proteomes" id="UP001240171">
    <property type="component" value="Unassembled WGS sequence"/>
</dbReference>